<evidence type="ECO:0000256" key="1">
    <source>
        <dbReference type="ARBA" id="ARBA00010088"/>
    </source>
</evidence>
<proteinExistence type="inferred from homology"/>
<dbReference type="EMBL" id="KQ086021">
    <property type="protein sequence ID" value="KLO10612.1"/>
    <property type="molecule type" value="Genomic_DNA"/>
</dbReference>
<dbReference type="Gene3D" id="3.40.50.1820">
    <property type="entry name" value="alpha/beta hydrolase"/>
    <property type="match status" value="1"/>
</dbReference>
<dbReference type="OrthoDB" id="425534at2759"/>
<dbReference type="Proteomes" id="UP000053477">
    <property type="component" value="Unassembled WGS sequence"/>
</dbReference>
<comment type="similarity">
    <text evidence="1">Belongs to the peptidase S33 family.</text>
</comment>
<reference evidence="4 5" key="1">
    <citation type="submission" date="2015-04" db="EMBL/GenBank/DDBJ databases">
        <title>Complete genome sequence of Schizopora paradoxa KUC8140, a cosmopolitan wood degrader in East Asia.</title>
        <authorList>
            <consortium name="DOE Joint Genome Institute"/>
            <person name="Min B."/>
            <person name="Park H."/>
            <person name="Jang Y."/>
            <person name="Kim J.-J."/>
            <person name="Kim K.H."/>
            <person name="Pangilinan J."/>
            <person name="Lipzen A."/>
            <person name="Riley R."/>
            <person name="Grigoriev I.V."/>
            <person name="Spatafora J.W."/>
            <person name="Choi I.-G."/>
        </authorList>
    </citation>
    <scope>NUCLEOTIDE SEQUENCE [LARGE SCALE GENOMIC DNA]</scope>
    <source>
        <strain evidence="4 5">KUC8140</strain>
    </source>
</reference>
<protein>
    <recommendedName>
        <fullName evidence="3">AB hydrolase-1 domain-containing protein</fullName>
    </recommendedName>
</protein>
<accession>A0A0H2RGC3</accession>
<gene>
    <name evidence="4" type="ORF">SCHPADRAFT_942694</name>
</gene>
<keyword evidence="2" id="KW-0378">Hydrolase</keyword>
<dbReference type="SUPFAM" id="SSF53474">
    <property type="entry name" value="alpha/beta-Hydrolases"/>
    <property type="match status" value="1"/>
</dbReference>
<evidence type="ECO:0000313" key="5">
    <source>
        <dbReference type="Proteomes" id="UP000053477"/>
    </source>
</evidence>
<dbReference type="AlphaFoldDB" id="A0A0H2RGC3"/>
<dbReference type="InterPro" id="IPR029058">
    <property type="entry name" value="AB_hydrolase_fold"/>
</dbReference>
<dbReference type="Pfam" id="PF00561">
    <property type="entry name" value="Abhydrolase_1"/>
    <property type="match status" value="1"/>
</dbReference>
<dbReference type="InterPro" id="IPR051601">
    <property type="entry name" value="Serine_prot/Carboxylest_S33"/>
</dbReference>
<name>A0A0H2RGC3_9AGAM</name>
<dbReference type="STRING" id="27342.A0A0H2RGC3"/>
<organism evidence="4 5">
    <name type="scientific">Schizopora paradoxa</name>
    <dbReference type="NCBI Taxonomy" id="27342"/>
    <lineage>
        <taxon>Eukaryota</taxon>
        <taxon>Fungi</taxon>
        <taxon>Dikarya</taxon>
        <taxon>Basidiomycota</taxon>
        <taxon>Agaricomycotina</taxon>
        <taxon>Agaricomycetes</taxon>
        <taxon>Hymenochaetales</taxon>
        <taxon>Schizoporaceae</taxon>
        <taxon>Schizopora</taxon>
    </lineage>
</organism>
<dbReference type="PANTHER" id="PTHR43248">
    <property type="entry name" value="2-SUCCINYL-6-HYDROXY-2,4-CYCLOHEXADIENE-1-CARBOXYLATE SYNTHASE"/>
    <property type="match status" value="1"/>
</dbReference>
<dbReference type="InParanoid" id="A0A0H2RGC3"/>
<feature type="domain" description="AB hydrolase-1" evidence="3">
    <location>
        <begin position="140"/>
        <end position="292"/>
    </location>
</feature>
<dbReference type="PANTHER" id="PTHR43248:SF25">
    <property type="entry name" value="AB HYDROLASE-1 DOMAIN-CONTAINING PROTEIN-RELATED"/>
    <property type="match status" value="1"/>
</dbReference>
<dbReference type="GO" id="GO:0016787">
    <property type="term" value="F:hydrolase activity"/>
    <property type="evidence" value="ECO:0007669"/>
    <property type="project" value="UniProtKB-KW"/>
</dbReference>
<evidence type="ECO:0000259" key="3">
    <source>
        <dbReference type="Pfam" id="PF00561"/>
    </source>
</evidence>
<evidence type="ECO:0000256" key="2">
    <source>
        <dbReference type="ARBA" id="ARBA00022801"/>
    </source>
</evidence>
<evidence type="ECO:0000313" key="4">
    <source>
        <dbReference type="EMBL" id="KLO10612.1"/>
    </source>
</evidence>
<dbReference type="InterPro" id="IPR000073">
    <property type="entry name" value="AB_hydrolase_1"/>
</dbReference>
<sequence length="464" mass="50401">MSFQDFCKEGVTPYRPPINESGRIVSAVERHDSRSTHRCKMLSCFIAFSLLASYALQTWWNIWTASNAKSDGDLLKANSFNWSAVKPLSTLDWVECYNKFKCARFSVPLDYSNPGGEKAAVAIIKLPASLSANTDKYGGPVLINPGGPGGSGVGIVLDLGEELQTIIGQQFDVIGFDPRGVGQTTPSFYAFSNKNEAGLFLVDYPAILNSSTESLGRAYAYSNILGTKVAGISRNVTEHLSTPSVARDMLGISRAMGYDKLQYWGFSYGSVLGATFSAMFPDNVGRIVIDGVVDSENYYAGLWSNNLLDADAALLDICSACMNAGPDKCALHESSAELVLQRINNILKDIKLSPIPIFIDRDSVSEYGVVDYAIVKSVILMVLYSTHDSGSMLVDILAALERGDALPWFHMTSGPALRRLLSCDCPVPGHKSPPFQGFLEQFLAIACSDNVIEEETFSPTSNSY</sequence>
<keyword evidence="5" id="KW-1185">Reference proteome</keyword>